<proteinExistence type="predicted"/>
<feature type="region of interest" description="Disordered" evidence="1">
    <location>
        <begin position="536"/>
        <end position="573"/>
    </location>
</feature>
<dbReference type="PANTHER" id="PTHR47331">
    <property type="entry name" value="PHD-TYPE DOMAIN-CONTAINING PROTEIN"/>
    <property type="match status" value="1"/>
</dbReference>
<dbReference type="GeneID" id="115890925"/>
<protein>
    <submittedName>
        <fullName evidence="3">Uncharacterized protein LOC115890925</fullName>
    </submittedName>
</protein>
<dbReference type="InParanoid" id="A0A6J2YV40"/>
<reference evidence="3" key="1">
    <citation type="submission" date="2025-08" db="UniProtKB">
        <authorList>
            <consortium name="RefSeq"/>
        </authorList>
    </citation>
    <scope>IDENTIFICATION</scope>
    <source>
        <tissue evidence="3">Gonads</tissue>
    </source>
</reference>
<dbReference type="InterPro" id="IPR005312">
    <property type="entry name" value="DUF1759"/>
</dbReference>
<organism evidence="2 3">
    <name type="scientific">Sitophilus oryzae</name>
    <name type="common">Rice weevil</name>
    <name type="synonym">Curculio oryzae</name>
    <dbReference type="NCBI Taxonomy" id="7048"/>
    <lineage>
        <taxon>Eukaryota</taxon>
        <taxon>Metazoa</taxon>
        <taxon>Ecdysozoa</taxon>
        <taxon>Arthropoda</taxon>
        <taxon>Hexapoda</taxon>
        <taxon>Insecta</taxon>
        <taxon>Pterygota</taxon>
        <taxon>Neoptera</taxon>
        <taxon>Endopterygota</taxon>
        <taxon>Coleoptera</taxon>
        <taxon>Polyphaga</taxon>
        <taxon>Cucujiformia</taxon>
        <taxon>Curculionidae</taxon>
        <taxon>Dryophthorinae</taxon>
        <taxon>Sitophilus</taxon>
    </lineage>
</organism>
<dbReference type="Pfam" id="PF03564">
    <property type="entry name" value="DUF1759"/>
    <property type="match status" value="1"/>
</dbReference>
<name>A0A6J2YV40_SITOR</name>
<evidence type="ECO:0000313" key="3">
    <source>
        <dbReference type="RefSeq" id="XP_030767149.1"/>
    </source>
</evidence>
<sequence>MSKVENVLDEENDVPFSPKKKKDDSPKLTRNSIQRKCVKVKRVLDVKQLRNRKIQVCRITDFDDNEAIRTKEAAETLLSVAGISKNKSSDLDLLDLEVEFNTSRVERTWKKTAPSSPVYLERRERRLTKIFHIKNVLSELTDSTALAERTKTDKTVRSLFKVRCAELNVLKDDFIKQHQNIISSLANEADTDLEPENVIRTAFFNDFYVVKSMYVDLCEIDTANSQKILNYSMNATTSGTSNEHNYHIKPPNLDIPKFNGDYRTFSTFIDLYNALIHNNPTLTPIEKFRYLLSLVEGKPLGVVSSLPMTSDNYQTTYDNFVDRYSNVRFRAQSHWYAIKTAPKAIRDQPESLRNLLDTFSQNLASLKNLNFPIESWDFILVNMLLERVDDDLITRFELSLASGTIPKFKELFEFLEKCCKTYESLNLSLPLINNKRSNKIKSPLQPRRTTSLLAKQTKNSNSGSCLLCNEMHSLYNCSTFLSKTPQERYQLSKRAHLCVNCLSNIHSTQNCKSAMSCRKCNQRHHTLLHFSSSNIERATHSPESALPSTSRENSFNNKPHFSGTPSKTVFSNRDENSSLNQSFAATGLLSKSTSVLLGTAVIEVLDKFGIYQSMRCLLDPGSMTSFITEKSANTLGLPKERGLYEIQGLDNMVTNSGQATVTLSFRPLNCPESVLNTDAIVLPKICDSLPTAILPASSWSHLSNLKLADPKFYVPGPIDILLGADVYTKIILNGCVRGIHGEPDLLNTIFGYVPMGKIGTFCETSTVTSFFCNSHKINTDDILTKFWEVESVPLLPMLSDNDLFCEEHFLKTYQRNSDGKFVVHLPFRDNFPTFPGIRQLAEQRFLSLERRLLKDQELYKSYCQFMKEYLDLGHMKPVSHETELSSASYYIPHHCVLKPQASSTKLRVVFNGSAKLPNQTSLNDHLFTGPKLQKDIVELLIQFRFHVYVLCTDIKMMYRNILITSSQHQYQRIVWRFSRNDPLQDYELITVVYGLSPSPFLALRALQQLVLDEGADFPLASHAISNHTYVDDVVTGATTFSEALALKNELIALFSKAGLDLRKWASNDPNLLSDLPSDFLSTTHINFDDPESSLKILGLQWNPTTDNFHFHFNSLDRPCTKRNMLSELARIFDPLGFLAPVTFFTKTLIQKLWSSHMDWDQQPPDEIIRIWTRYKNEMHLLSQIDLPRKILFSECENRCELHGFCDASEKGYAAVVYLRILRNNKKIDVHLVASKTKVAPLKKLTIPRLELCAAVLLAKLLAYLVPIFKTKISLDKIITWSDSNIVLYWLHSPPSRWKTFVANRVAYIQDKLPHATWLHVESKNNPADVASRGIFPSEFVNFSTWFQGPSFLHDPDAMLGSTSACASLNSTSEEEKHTSFFAATSEENFIDLLLEKYSSFATLQRTVAYVLRFLFNIKNPRQKRSGPLLNC</sequence>
<dbReference type="InterPro" id="IPR008042">
    <property type="entry name" value="Retrotrans_Pao"/>
</dbReference>
<evidence type="ECO:0000256" key="1">
    <source>
        <dbReference type="SAM" id="MobiDB-lite"/>
    </source>
</evidence>
<feature type="region of interest" description="Disordered" evidence="1">
    <location>
        <begin position="1"/>
        <end position="30"/>
    </location>
</feature>
<dbReference type="KEGG" id="soy:115890925"/>
<dbReference type="RefSeq" id="XP_030767149.1">
    <property type="nucleotide sequence ID" value="XM_030911289.1"/>
</dbReference>
<dbReference type="GO" id="GO:0071897">
    <property type="term" value="P:DNA biosynthetic process"/>
    <property type="evidence" value="ECO:0007669"/>
    <property type="project" value="UniProtKB-ARBA"/>
</dbReference>
<dbReference type="PANTHER" id="PTHR47331:SF1">
    <property type="entry name" value="GAG-LIKE PROTEIN"/>
    <property type="match status" value="1"/>
</dbReference>
<keyword evidence="2" id="KW-1185">Reference proteome</keyword>
<dbReference type="OrthoDB" id="7700578at2759"/>
<dbReference type="Pfam" id="PF05380">
    <property type="entry name" value="Peptidase_A17"/>
    <property type="match status" value="1"/>
</dbReference>
<feature type="compositionally biased region" description="Polar residues" evidence="1">
    <location>
        <begin position="546"/>
        <end position="573"/>
    </location>
</feature>
<dbReference type="SUPFAM" id="SSF56672">
    <property type="entry name" value="DNA/RNA polymerases"/>
    <property type="match status" value="1"/>
</dbReference>
<accession>A0A6J2YV40</accession>
<evidence type="ECO:0000313" key="2">
    <source>
        <dbReference type="Proteomes" id="UP000504635"/>
    </source>
</evidence>
<gene>
    <name evidence="3" type="primary">LOC115890925</name>
</gene>
<dbReference type="Proteomes" id="UP000504635">
    <property type="component" value="Unplaced"/>
</dbReference>
<dbReference type="InterPro" id="IPR043502">
    <property type="entry name" value="DNA/RNA_pol_sf"/>
</dbReference>